<dbReference type="SUPFAM" id="SSF100950">
    <property type="entry name" value="NagB/RpiA/CoA transferase-like"/>
    <property type="match status" value="1"/>
</dbReference>
<comment type="similarity">
    <text evidence="1">Belongs to the 3-oxoacid CoA-transferase subunit B family.</text>
</comment>
<proteinExistence type="inferred from homology"/>
<dbReference type="Proteomes" id="UP000295063">
    <property type="component" value="Unassembled WGS sequence"/>
</dbReference>
<protein>
    <submittedName>
        <fullName evidence="3">3-oxoacid CoA-transferase subunit B/acetate CoA/acetoacetate CoA-transferase beta subunit</fullName>
    </submittedName>
</protein>
<dbReference type="NCBIfam" id="TIGR02428">
    <property type="entry name" value="pcaJ_scoB_fam"/>
    <property type="match status" value="1"/>
</dbReference>
<dbReference type="RefSeq" id="WP_132077358.1">
    <property type="nucleotide sequence ID" value="NZ_DAMAKO010000001.1"/>
</dbReference>
<dbReference type="AlphaFoldDB" id="A0A4V2Q8V1"/>
<dbReference type="GO" id="GO:0008410">
    <property type="term" value="F:CoA-transferase activity"/>
    <property type="evidence" value="ECO:0007669"/>
    <property type="project" value="InterPro"/>
</dbReference>
<comment type="caution">
    <text evidence="3">The sequence shown here is derived from an EMBL/GenBank/DDBJ whole genome shotgun (WGS) entry which is preliminary data.</text>
</comment>
<evidence type="ECO:0000256" key="1">
    <source>
        <dbReference type="ARBA" id="ARBA00007047"/>
    </source>
</evidence>
<dbReference type="InterPro" id="IPR004165">
    <property type="entry name" value="CoA_trans_fam_I"/>
</dbReference>
<dbReference type="EMBL" id="SLUI01000003">
    <property type="protein sequence ID" value="TCL38669.1"/>
    <property type="molecule type" value="Genomic_DNA"/>
</dbReference>
<organism evidence="3 4">
    <name type="scientific">Anaerospora hongkongensis</name>
    <dbReference type="NCBI Taxonomy" id="244830"/>
    <lineage>
        <taxon>Bacteria</taxon>
        <taxon>Bacillati</taxon>
        <taxon>Bacillota</taxon>
        <taxon>Negativicutes</taxon>
        <taxon>Selenomonadales</taxon>
        <taxon>Sporomusaceae</taxon>
        <taxon>Anaerospora</taxon>
    </lineage>
</organism>
<sequence length="232" mass="24408">MDYREMIARRAALELNDGEVVNLGFGMPTAVANYIPDGVDVILQSENGCLLFGPTPKRGQQDADNGNAGGQPISLQPGAAIFDLTTSFSIIRGGHVDTTILGALEVDQYGNIANWAMPVAPGKYSPGMGGAMDLVGGARKVVATLQHNDKKGASKVLKECLLPLTGKGVVDIIITDKAVFSVGPAGLILREMAAGFTVDDIRALTEAEFTVADDLTEYRLGFIQEAAAAKEQ</sequence>
<evidence type="ECO:0000313" key="4">
    <source>
        <dbReference type="Proteomes" id="UP000295063"/>
    </source>
</evidence>
<keyword evidence="4" id="KW-1185">Reference proteome</keyword>
<evidence type="ECO:0000313" key="3">
    <source>
        <dbReference type="EMBL" id="TCL38669.1"/>
    </source>
</evidence>
<dbReference type="PANTHER" id="PTHR13707">
    <property type="entry name" value="KETOACID-COENZYME A TRANSFERASE"/>
    <property type="match status" value="1"/>
</dbReference>
<accession>A0A4V2Q8V1</accession>
<dbReference type="InterPro" id="IPR037171">
    <property type="entry name" value="NagB/RpiA_transferase-like"/>
</dbReference>
<dbReference type="InterPro" id="IPR012791">
    <property type="entry name" value="3-oxoacid_CoA-transf_B"/>
</dbReference>
<reference evidence="3 4" key="1">
    <citation type="submission" date="2019-03" db="EMBL/GenBank/DDBJ databases">
        <title>Genomic Encyclopedia of Type Strains, Phase IV (KMG-IV): sequencing the most valuable type-strain genomes for metagenomic binning, comparative biology and taxonomic classification.</title>
        <authorList>
            <person name="Goeker M."/>
        </authorList>
    </citation>
    <scope>NUCLEOTIDE SEQUENCE [LARGE SCALE GENOMIC DNA]</scope>
    <source>
        <strain evidence="3 4">DSM 15969</strain>
    </source>
</reference>
<evidence type="ECO:0000256" key="2">
    <source>
        <dbReference type="ARBA" id="ARBA00022679"/>
    </source>
</evidence>
<dbReference type="SMART" id="SM00882">
    <property type="entry name" value="CoA_trans"/>
    <property type="match status" value="1"/>
</dbReference>
<dbReference type="Pfam" id="PF01144">
    <property type="entry name" value="CoA_trans"/>
    <property type="match status" value="1"/>
</dbReference>
<dbReference type="OrthoDB" id="9778604at2"/>
<gene>
    <name evidence="3" type="ORF">EV210_103144</name>
</gene>
<dbReference type="Gene3D" id="3.40.1080.10">
    <property type="entry name" value="Glutaconate Coenzyme A-transferase"/>
    <property type="match status" value="1"/>
</dbReference>
<dbReference type="PANTHER" id="PTHR13707:SF60">
    <property type="entry name" value="ACETATE COA-TRANSFERASE SUBUNIT ALPHA"/>
    <property type="match status" value="1"/>
</dbReference>
<keyword evidence="2 3" id="KW-0808">Transferase</keyword>
<name>A0A4V2Q8V1_9FIRM</name>